<dbReference type="Pfam" id="PF02782">
    <property type="entry name" value="FGGY_C"/>
    <property type="match status" value="1"/>
</dbReference>
<comment type="similarity">
    <text evidence="1">Belongs to the FGGY kinase family.</text>
</comment>
<evidence type="ECO:0000259" key="9">
    <source>
        <dbReference type="Pfam" id="PF02782"/>
    </source>
</evidence>
<dbReference type="PIRSF" id="PIRSF000538">
    <property type="entry name" value="GlpK"/>
    <property type="match status" value="1"/>
</dbReference>
<dbReference type="InterPro" id="IPR043129">
    <property type="entry name" value="ATPase_NBD"/>
</dbReference>
<evidence type="ECO:0000256" key="3">
    <source>
        <dbReference type="ARBA" id="ARBA00022741"/>
    </source>
</evidence>
<dbReference type="GO" id="GO:0005829">
    <property type="term" value="C:cytosol"/>
    <property type="evidence" value="ECO:0007669"/>
    <property type="project" value="TreeGrafter"/>
</dbReference>
<evidence type="ECO:0000256" key="7">
    <source>
        <dbReference type="ARBA" id="ARBA00023308"/>
    </source>
</evidence>
<keyword evidence="6" id="KW-1015">Disulfide bond</keyword>
<gene>
    <name evidence="10" type="primary">rhaB</name>
    <name evidence="10" type="ORF">Q31b_03420</name>
</gene>
<dbReference type="CDD" id="cd07771">
    <property type="entry name" value="ASKHA_NBD_FGGY_RhaB-like"/>
    <property type="match status" value="1"/>
</dbReference>
<dbReference type="InterPro" id="IPR013449">
    <property type="entry name" value="Rhamnulokinase"/>
</dbReference>
<dbReference type="EMBL" id="SJPY01000001">
    <property type="protein sequence ID" value="TWU45171.1"/>
    <property type="molecule type" value="Genomic_DNA"/>
</dbReference>
<feature type="domain" description="Carbohydrate kinase FGGY C-terminal" evidence="9">
    <location>
        <begin position="262"/>
        <end position="453"/>
    </location>
</feature>
<accession>A0A5C6EBM7</accession>
<keyword evidence="11" id="KW-1185">Reference proteome</keyword>
<dbReference type="InterPro" id="IPR000577">
    <property type="entry name" value="Carb_kinase_FGGY"/>
</dbReference>
<dbReference type="EC" id="2.7.1.5" evidence="10"/>
<keyword evidence="5" id="KW-0067">ATP-binding</keyword>
<dbReference type="Gene3D" id="3.30.420.40">
    <property type="match status" value="2"/>
</dbReference>
<dbReference type="PANTHER" id="PTHR10196">
    <property type="entry name" value="SUGAR KINASE"/>
    <property type="match status" value="1"/>
</dbReference>
<keyword evidence="2 10" id="KW-0808">Transferase</keyword>
<organism evidence="10 11">
    <name type="scientific">Novipirellula aureliae</name>
    <dbReference type="NCBI Taxonomy" id="2527966"/>
    <lineage>
        <taxon>Bacteria</taxon>
        <taxon>Pseudomonadati</taxon>
        <taxon>Planctomycetota</taxon>
        <taxon>Planctomycetia</taxon>
        <taxon>Pirellulales</taxon>
        <taxon>Pirellulaceae</taxon>
        <taxon>Novipirellula</taxon>
    </lineage>
</organism>
<protein>
    <submittedName>
        <fullName evidence="10">Rhamnulokinase</fullName>
        <ecNumber evidence="10">2.7.1.5</ecNumber>
    </submittedName>
</protein>
<dbReference type="GO" id="GO:0006071">
    <property type="term" value="P:glycerol metabolic process"/>
    <property type="evidence" value="ECO:0007669"/>
    <property type="project" value="TreeGrafter"/>
</dbReference>
<dbReference type="GO" id="GO:0004370">
    <property type="term" value="F:glycerol kinase activity"/>
    <property type="evidence" value="ECO:0007669"/>
    <property type="project" value="TreeGrafter"/>
</dbReference>
<name>A0A5C6EBM7_9BACT</name>
<dbReference type="AlphaFoldDB" id="A0A5C6EBM7"/>
<keyword evidence="4 10" id="KW-0418">Kinase</keyword>
<dbReference type="InterPro" id="IPR018485">
    <property type="entry name" value="FGGY_C"/>
</dbReference>
<dbReference type="OrthoDB" id="9761504at2"/>
<sequence length="496" mass="54672">MKSEAVHLAIDLGASSGRVMAGYLENGKLQLAEVHRFANEPVYIQGSMQWNTHGLWAEIQKGLRKASDTYENVQSVGVDTWGVDYALVDDQDMVIGPVRCYRDDRTEGMLQRAFEIVPREEIFEATGLQFMQLNTLYQLLAARLNGEHSLDIANGMLLMGDFYHWLLTGKRSIDATNASTTQLLDPRTKTWSQDLISRFNLPPVLFGELSQPGTVLGNIQPSVVKTTGLKDVPVIIPATHDTASAVIAVPADDFAPEDTSWCYISSGTWSLMGCELRHPLVNAQCAEFCFTNEGGIQGTTRLLKNISGLWIFQQIRKSLERKSDADSWEEMVNLARTAKPFSLLIDPDDAGFIAPHDMVEAINAFALRTGQGAAESKGSLYRGALESLALRYRETFNNLETLLGHRIEVIHIVGGGSQNELLCQMTADACDRKVVAGPIEATAAGNVVVQMMGCGKLDSIIDARRLIRDSFEVKTFSPQNVDAWTEPAERFAKLGQ</sequence>
<reference evidence="10 11" key="1">
    <citation type="submission" date="2019-02" db="EMBL/GenBank/DDBJ databases">
        <title>Deep-cultivation of Planctomycetes and their phenomic and genomic characterization uncovers novel biology.</title>
        <authorList>
            <person name="Wiegand S."/>
            <person name="Jogler M."/>
            <person name="Boedeker C."/>
            <person name="Pinto D."/>
            <person name="Vollmers J."/>
            <person name="Rivas-Marin E."/>
            <person name="Kohn T."/>
            <person name="Peeters S.H."/>
            <person name="Heuer A."/>
            <person name="Rast P."/>
            <person name="Oberbeckmann S."/>
            <person name="Bunk B."/>
            <person name="Jeske O."/>
            <person name="Meyerdierks A."/>
            <person name="Storesund J.E."/>
            <person name="Kallscheuer N."/>
            <person name="Luecker S."/>
            <person name="Lage O.M."/>
            <person name="Pohl T."/>
            <person name="Merkel B.J."/>
            <person name="Hornburger P."/>
            <person name="Mueller R.-W."/>
            <person name="Bruemmer F."/>
            <person name="Labrenz M."/>
            <person name="Spormann A.M."/>
            <person name="Op Den Camp H."/>
            <person name="Overmann J."/>
            <person name="Amann R."/>
            <person name="Jetten M.S.M."/>
            <person name="Mascher T."/>
            <person name="Medema M.H."/>
            <person name="Devos D.P."/>
            <person name="Kaster A.-K."/>
            <person name="Ovreas L."/>
            <person name="Rohde M."/>
            <person name="Galperin M.Y."/>
            <person name="Jogler C."/>
        </authorList>
    </citation>
    <scope>NUCLEOTIDE SEQUENCE [LARGE SCALE GENOMIC DNA]</scope>
    <source>
        <strain evidence="10 11">Q31b</strain>
    </source>
</reference>
<dbReference type="RefSeq" id="WP_146597922.1">
    <property type="nucleotide sequence ID" value="NZ_SJPY01000001.1"/>
</dbReference>
<dbReference type="GO" id="GO:0019301">
    <property type="term" value="P:rhamnose catabolic process"/>
    <property type="evidence" value="ECO:0007669"/>
    <property type="project" value="InterPro"/>
</dbReference>
<evidence type="ECO:0000256" key="4">
    <source>
        <dbReference type="ARBA" id="ARBA00022777"/>
    </source>
</evidence>
<proteinExistence type="inferred from homology"/>
<dbReference type="PANTHER" id="PTHR10196:SF93">
    <property type="entry name" value="L-RHAMNULOKINASE"/>
    <property type="match status" value="1"/>
</dbReference>
<dbReference type="Pfam" id="PF00370">
    <property type="entry name" value="FGGY_N"/>
    <property type="match status" value="1"/>
</dbReference>
<comment type="caution">
    <text evidence="10">The sequence shown here is derived from an EMBL/GenBank/DDBJ whole genome shotgun (WGS) entry which is preliminary data.</text>
</comment>
<evidence type="ECO:0000313" key="10">
    <source>
        <dbReference type="EMBL" id="TWU45171.1"/>
    </source>
</evidence>
<dbReference type="GO" id="GO:0005524">
    <property type="term" value="F:ATP binding"/>
    <property type="evidence" value="ECO:0007669"/>
    <property type="project" value="UniProtKB-KW"/>
</dbReference>
<dbReference type="SUPFAM" id="SSF53067">
    <property type="entry name" value="Actin-like ATPase domain"/>
    <property type="match status" value="2"/>
</dbReference>
<evidence type="ECO:0000259" key="8">
    <source>
        <dbReference type="Pfam" id="PF00370"/>
    </source>
</evidence>
<evidence type="ECO:0000256" key="6">
    <source>
        <dbReference type="ARBA" id="ARBA00023157"/>
    </source>
</evidence>
<evidence type="ECO:0000256" key="5">
    <source>
        <dbReference type="ARBA" id="ARBA00022840"/>
    </source>
</evidence>
<keyword evidence="7" id="KW-0684">Rhamnose metabolism</keyword>
<evidence type="ECO:0000256" key="2">
    <source>
        <dbReference type="ARBA" id="ARBA00022679"/>
    </source>
</evidence>
<dbReference type="GO" id="GO:0008993">
    <property type="term" value="F:rhamnulokinase activity"/>
    <property type="evidence" value="ECO:0007669"/>
    <property type="project" value="UniProtKB-EC"/>
</dbReference>
<keyword evidence="3" id="KW-0547">Nucleotide-binding</keyword>
<evidence type="ECO:0000313" key="11">
    <source>
        <dbReference type="Proteomes" id="UP000315471"/>
    </source>
</evidence>
<dbReference type="Proteomes" id="UP000315471">
    <property type="component" value="Unassembled WGS sequence"/>
</dbReference>
<feature type="domain" description="Carbohydrate kinase FGGY N-terminal" evidence="8">
    <location>
        <begin position="7"/>
        <end position="247"/>
    </location>
</feature>
<evidence type="ECO:0000256" key="1">
    <source>
        <dbReference type="ARBA" id="ARBA00009156"/>
    </source>
</evidence>
<dbReference type="InterPro" id="IPR018484">
    <property type="entry name" value="FGGY_N"/>
</dbReference>